<dbReference type="GO" id="GO:0004518">
    <property type="term" value="F:nuclease activity"/>
    <property type="evidence" value="ECO:0007669"/>
    <property type="project" value="UniProtKB-KW"/>
</dbReference>
<evidence type="ECO:0000256" key="1">
    <source>
        <dbReference type="ARBA" id="ARBA00022490"/>
    </source>
</evidence>
<dbReference type="SUPFAM" id="SSF53098">
    <property type="entry name" value="Ribonuclease H-like"/>
    <property type="match status" value="1"/>
</dbReference>
<dbReference type="GeneID" id="80451710"/>
<name>A0A173LW24_9MICO</name>
<dbReference type="PANTHER" id="PTHR33317">
    <property type="entry name" value="POLYNUCLEOTIDYL TRANSFERASE, RIBONUCLEASE H-LIKE SUPERFAMILY PROTEIN"/>
    <property type="match status" value="1"/>
</dbReference>
<evidence type="ECO:0000256" key="2">
    <source>
        <dbReference type="ARBA" id="ARBA00022517"/>
    </source>
</evidence>
<keyword evidence="1 5" id="KW-0963">Cytoplasm</keyword>
<dbReference type="EMBL" id="AP017457">
    <property type="protein sequence ID" value="BAU99062.1"/>
    <property type="molecule type" value="Genomic_DNA"/>
</dbReference>
<keyword evidence="3 5" id="KW-0540">Nuclease</keyword>
<dbReference type="GO" id="GO:0000967">
    <property type="term" value="P:rRNA 5'-end processing"/>
    <property type="evidence" value="ECO:0007669"/>
    <property type="project" value="UniProtKB-UniRule"/>
</dbReference>
<dbReference type="InterPro" id="IPR037027">
    <property type="entry name" value="YqgF/RNaseH-like_dom_sf"/>
</dbReference>
<dbReference type="HAMAP" id="MF_00651">
    <property type="entry name" value="Nuclease_YqgF"/>
    <property type="match status" value="1"/>
</dbReference>
<keyword evidence="4 5" id="KW-0378">Hydrolase</keyword>
<organism evidence="7 8">
    <name type="scientific">Aurantimicrobium minutum</name>
    <dbReference type="NCBI Taxonomy" id="708131"/>
    <lineage>
        <taxon>Bacteria</taxon>
        <taxon>Bacillati</taxon>
        <taxon>Actinomycetota</taxon>
        <taxon>Actinomycetes</taxon>
        <taxon>Micrococcales</taxon>
        <taxon>Microbacteriaceae</taxon>
        <taxon>Aurantimicrobium</taxon>
    </lineage>
</organism>
<protein>
    <recommendedName>
        <fullName evidence="5">Putative pre-16S rRNA nuclease</fullName>
        <ecNumber evidence="5">3.1.-.-</ecNumber>
    </recommendedName>
</protein>
<dbReference type="GO" id="GO:0016788">
    <property type="term" value="F:hydrolase activity, acting on ester bonds"/>
    <property type="evidence" value="ECO:0007669"/>
    <property type="project" value="UniProtKB-UniRule"/>
</dbReference>
<dbReference type="CDD" id="cd16964">
    <property type="entry name" value="YqgF"/>
    <property type="match status" value="1"/>
</dbReference>
<dbReference type="Gene3D" id="3.30.420.140">
    <property type="entry name" value="YqgF/RNase H-like domain"/>
    <property type="match status" value="1"/>
</dbReference>
<feature type="domain" description="YqgF/RNase H-like" evidence="6">
    <location>
        <begin position="4"/>
        <end position="102"/>
    </location>
</feature>
<dbReference type="InterPro" id="IPR006641">
    <property type="entry name" value="YqgF/RNaseH-like_dom"/>
</dbReference>
<evidence type="ECO:0000313" key="7">
    <source>
        <dbReference type="EMBL" id="BAU99062.1"/>
    </source>
</evidence>
<proteinExistence type="inferred from homology"/>
<dbReference type="Proteomes" id="UP000243847">
    <property type="component" value="Chromosome sequence1"/>
</dbReference>
<evidence type="ECO:0000256" key="3">
    <source>
        <dbReference type="ARBA" id="ARBA00022722"/>
    </source>
</evidence>
<comment type="similarity">
    <text evidence="5">Belongs to the YqgF HJR family.</text>
</comment>
<dbReference type="RefSeq" id="WP_096381027.1">
    <property type="nucleotide sequence ID" value="NZ_AP017457.1"/>
</dbReference>
<dbReference type="InterPro" id="IPR012337">
    <property type="entry name" value="RNaseH-like_sf"/>
</dbReference>
<dbReference type="SMART" id="SM00732">
    <property type="entry name" value="YqgFc"/>
    <property type="match status" value="1"/>
</dbReference>
<dbReference type="InterPro" id="IPR005227">
    <property type="entry name" value="YqgF"/>
</dbReference>
<accession>A0A173LW24</accession>
<dbReference type="Pfam" id="PF03652">
    <property type="entry name" value="RuvX"/>
    <property type="match status" value="1"/>
</dbReference>
<reference evidence="7 8" key="1">
    <citation type="journal article" date="2016" name="Genome Announc.">
        <title>Complete Genome Sequence of Aurantimicrobium minutum Type Strain KNCT, a Planktonic Ultramicrobacterium Isolated from River Water.</title>
        <authorList>
            <person name="Nakai R."/>
            <person name="Fujisawa T."/>
            <person name="Nakamura Y."/>
            <person name="Nishide H."/>
            <person name="Uchiyama I."/>
            <person name="Baba T."/>
            <person name="Toyoda A."/>
            <person name="Fujiyama A."/>
            <person name="Naganuma T."/>
            <person name="Niki H."/>
        </authorList>
    </citation>
    <scope>NUCLEOTIDE SEQUENCE [LARGE SCALE GENOMIC DNA]</scope>
    <source>
        <strain evidence="7 8">KNC</strain>
    </source>
</reference>
<dbReference type="NCBIfam" id="TIGR00250">
    <property type="entry name" value="RNAse_H_YqgF"/>
    <property type="match status" value="1"/>
</dbReference>
<dbReference type="PANTHER" id="PTHR33317:SF4">
    <property type="entry name" value="POLYNUCLEOTIDYL TRANSFERASE, RIBONUCLEASE H-LIKE SUPERFAMILY PROTEIN"/>
    <property type="match status" value="1"/>
</dbReference>
<sequence length="154" mass="16664">MREGVRLGIDVGTVRIGIARSDKDGLLATPYETLERTSDYLHRLSTILEEISVFEIVIGLPLSLSGEHTASTNDALEVARAIASVTEIPVRLIDERLTTVFAHSAMKAVGKNQKKSRPVIDQVAAVLILQQALDSERSTGQLAGKALSEFPEQA</sequence>
<evidence type="ECO:0000256" key="5">
    <source>
        <dbReference type="HAMAP-Rule" id="MF_00651"/>
    </source>
</evidence>
<dbReference type="KEGG" id="amin:AUMI_15200"/>
<dbReference type="OrthoDB" id="9790539at2"/>
<keyword evidence="2 5" id="KW-0690">Ribosome biogenesis</keyword>
<evidence type="ECO:0000256" key="4">
    <source>
        <dbReference type="ARBA" id="ARBA00022801"/>
    </source>
</evidence>
<dbReference type="EC" id="3.1.-.-" evidence="5"/>
<evidence type="ECO:0000259" key="6">
    <source>
        <dbReference type="SMART" id="SM00732"/>
    </source>
</evidence>
<gene>
    <name evidence="7" type="ORF">AUMI_15200</name>
</gene>
<dbReference type="GO" id="GO:0005829">
    <property type="term" value="C:cytosol"/>
    <property type="evidence" value="ECO:0007669"/>
    <property type="project" value="TreeGrafter"/>
</dbReference>
<comment type="function">
    <text evidence="5">Could be a nuclease involved in processing of the 5'-end of pre-16S rRNA.</text>
</comment>
<evidence type="ECO:0000313" key="8">
    <source>
        <dbReference type="Proteomes" id="UP000243847"/>
    </source>
</evidence>
<comment type="subcellular location">
    <subcellularLocation>
        <location evidence="5">Cytoplasm</location>
    </subcellularLocation>
</comment>
<dbReference type="AlphaFoldDB" id="A0A173LW24"/>